<feature type="chain" id="PRO_5027538946" description="Outer membrane protein beta-barrel domain-containing protein" evidence="1">
    <location>
        <begin position="21"/>
        <end position="162"/>
    </location>
</feature>
<evidence type="ECO:0000256" key="1">
    <source>
        <dbReference type="SAM" id="SignalP"/>
    </source>
</evidence>
<sequence length="162" mass="18539">MKKITLLLLITLLSTQTIVAKEKFTFIGVSVSQKNIEFKTLDDEKEAAVGLLFGMQNKGYRVTLKAEKDFTSLNEYSIQSDLLLNTVKVEKMLFKPYVGVSLGGIKHDKNDQYNSMYGLHFGALINIDDNFDVDLSYNMKDKRDSSTLRKYRGLTLALHYYF</sequence>
<name>A0A6S6SWB4_9BACT</name>
<dbReference type="EMBL" id="CACVAS010000047">
    <property type="protein sequence ID" value="CAA6807268.1"/>
    <property type="molecule type" value="Genomic_DNA"/>
</dbReference>
<protein>
    <recommendedName>
        <fullName evidence="3">Outer membrane protein beta-barrel domain-containing protein</fullName>
    </recommendedName>
</protein>
<dbReference type="AlphaFoldDB" id="A0A6S6SWB4"/>
<dbReference type="InterPro" id="IPR011250">
    <property type="entry name" value="OMP/PagP_B-barrel"/>
</dbReference>
<dbReference type="SUPFAM" id="SSF56925">
    <property type="entry name" value="OMPA-like"/>
    <property type="match status" value="1"/>
</dbReference>
<evidence type="ECO:0000313" key="2">
    <source>
        <dbReference type="EMBL" id="CAA6807268.1"/>
    </source>
</evidence>
<dbReference type="Gene3D" id="2.40.160.20">
    <property type="match status" value="1"/>
</dbReference>
<reference evidence="2" key="1">
    <citation type="submission" date="2020-01" db="EMBL/GenBank/DDBJ databases">
        <authorList>
            <person name="Meier V. D."/>
            <person name="Meier V D."/>
        </authorList>
    </citation>
    <scope>NUCLEOTIDE SEQUENCE</scope>
    <source>
        <strain evidence="2">HLG_WM_MAG_01</strain>
    </source>
</reference>
<organism evidence="2">
    <name type="scientific">uncultured Sulfurovum sp</name>
    <dbReference type="NCBI Taxonomy" id="269237"/>
    <lineage>
        <taxon>Bacteria</taxon>
        <taxon>Pseudomonadati</taxon>
        <taxon>Campylobacterota</taxon>
        <taxon>Epsilonproteobacteria</taxon>
        <taxon>Campylobacterales</taxon>
        <taxon>Sulfurovaceae</taxon>
        <taxon>Sulfurovum</taxon>
        <taxon>environmental samples</taxon>
    </lineage>
</organism>
<gene>
    <name evidence="2" type="ORF">HELGO_WM3278</name>
</gene>
<accession>A0A6S6SWB4</accession>
<feature type="signal peptide" evidence="1">
    <location>
        <begin position="1"/>
        <end position="20"/>
    </location>
</feature>
<evidence type="ECO:0008006" key="3">
    <source>
        <dbReference type="Google" id="ProtNLM"/>
    </source>
</evidence>
<proteinExistence type="predicted"/>
<keyword evidence="1" id="KW-0732">Signal</keyword>